<dbReference type="GO" id="GO:0004722">
    <property type="term" value="F:protein serine/threonine phosphatase activity"/>
    <property type="evidence" value="ECO:0007669"/>
    <property type="project" value="UniProtKB-EC"/>
</dbReference>
<dbReference type="InterPro" id="IPR036457">
    <property type="entry name" value="PPM-type-like_dom_sf"/>
</dbReference>
<gene>
    <name evidence="3" type="ORF">Q2T42_20015</name>
</gene>
<dbReference type="EMBL" id="CP130144">
    <property type="protein sequence ID" value="WNZ44119.1"/>
    <property type="molecule type" value="Genomic_DNA"/>
</dbReference>
<evidence type="ECO:0000313" key="3">
    <source>
        <dbReference type="EMBL" id="WNZ44119.1"/>
    </source>
</evidence>
<dbReference type="InterPro" id="IPR001932">
    <property type="entry name" value="PPM-type_phosphatase-like_dom"/>
</dbReference>
<dbReference type="RefSeq" id="WP_316426307.1">
    <property type="nucleotide sequence ID" value="NZ_CP130144.1"/>
</dbReference>
<evidence type="ECO:0000259" key="2">
    <source>
        <dbReference type="Pfam" id="PF13672"/>
    </source>
</evidence>
<dbReference type="EC" id="3.1.3.16" evidence="3"/>
<protein>
    <submittedName>
        <fullName evidence="3">PP2C family serine/threonine-protein phosphatase</fullName>
        <ecNumber evidence="3">3.1.3.16</ecNumber>
    </submittedName>
</protein>
<name>A0AA96WTY4_LEPBY</name>
<keyword evidence="3" id="KW-0378">Hydrolase</keyword>
<proteinExistence type="predicted"/>
<dbReference type="Pfam" id="PF13672">
    <property type="entry name" value="PP2C_2"/>
    <property type="match status" value="1"/>
</dbReference>
<organism evidence="3">
    <name type="scientific">Leptolyngbya boryana CZ1</name>
    <dbReference type="NCBI Taxonomy" id="3060204"/>
    <lineage>
        <taxon>Bacteria</taxon>
        <taxon>Bacillati</taxon>
        <taxon>Cyanobacteriota</taxon>
        <taxon>Cyanophyceae</taxon>
        <taxon>Leptolyngbyales</taxon>
        <taxon>Leptolyngbyaceae</taxon>
        <taxon>Leptolyngbya group</taxon>
        <taxon>Leptolyngbya</taxon>
    </lineage>
</organism>
<keyword evidence="1" id="KW-1133">Transmembrane helix</keyword>
<dbReference type="AlphaFoldDB" id="A0AA96WTY4"/>
<keyword evidence="1" id="KW-0472">Membrane</keyword>
<reference evidence="3" key="1">
    <citation type="journal article" date="2023" name="Plants (Basel)">
        <title>Genomic Analysis of Leptolyngbya boryana CZ1 Reveals Efficient Carbon Fixation Modules.</title>
        <authorList>
            <person name="Bai X."/>
            <person name="Wang H."/>
            <person name="Cheng W."/>
            <person name="Wang J."/>
            <person name="Ma M."/>
            <person name="Hu H."/>
            <person name="Song Z."/>
            <person name="Ma H."/>
            <person name="Fan Y."/>
            <person name="Du C."/>
            <person name="Xu J."/>
        </authorList>
    </citation>
    <scope>NUCLEOTIDE SEQUENCE</scope>
    <source>
        <strain evidence="3">CZ1</strain>
    </source>
</reference>
<dbReference type="Gene3D" id="3.60.40.10">
    <property type="entry name" value="PPM-type phosphatase domain"/>
    <property type="match status" value="1"/>
</dbReference>
<feature type="transmembrane region" description="Helical" evidence="1">
    <location>
        <begin position="290"/>
        <end position="311"/>
    </location>
</feature>
<reference evidence="3" key="2">
    <citation type="submission" date="2023-07" db="EMBL/GenBank/DDBJ databases">
        <authorList>
            <person name="Bai X.-H."/>
            <person name="Wang H.-H."/>
            <person name="Wang J."/>
            <person name="Ma M.-Y."/>
            <person name="Hu H.-H."/>
            <person name="Song Z.-L."/>
            <person name="Ma H.-G."/>
            <person name="Fan Y."/>
            <person name="Du C.-Y."/>
            <person name="Xu J.-C."/>
        </authorList>
    </citation>
    <scope>NUCLEOTIDE SEQUENCE</scope>
    <source>
        <strain evidence="3">CZ1</strain>
    </source>
</reference>
<sequence length="426" mass="47626">MMKWSAIASTATGTSHLQHNLPCQDAAEFQVILDGTTIIGAVADGAGSAKHSKQGAEIAIGTVIEFLSAQAELHLTCQEEAESLFKQLVALVINDLKQFAISERLLFEDLACTLIVFIATQEIYAAMQIGDGILVVRSKNQDYRLVFKPDKGEYHNVTTFITSPNAIAKMQIEFRTEPLCFLFAGTDGLENPSIVRAENHRPLTQFFAPFERQLLKSDTEQCQKEIDQFLISDNLNRLTDDDKGIVVCSRLISTDVFLAKQLAAKNPSSAQLKALPPTRRPIRRKRIKRVRLTVVQSCLIIGTVLVVILFLKPQRSALHQEDISKPLAQQSAFYTKSSQQADVPVTFSDRLFVWLQIPKSAITSETKVFELKVPNNFYAHYQLSSMQEQSTPLGSLPVGTYQFLEAKNSDQSDNRWVKVELYATKQ</sequence>
<keyword evidence="1" id="KW-0812">Transmembrane</keyword>
<dbReference type="SUPFAM" id="SSF81606">
    <property type="entry name" value="PP2C-like"/>
    <property type="match status" value="1"/>
</dbReference>
<accession>A0AA96WTY4</accession>
<feature type="domain" description="PPM-type phosphatase" evidence="2">
    <location>
        <begin position="12"/>
        <end position="230"/>
    </location>
</feature>
<evidence type="ECO:0000256" key="1">
    <source>
        <dbReference type="SAM" id="Phobius"/>
    </source>
</evidence>